<organism evidence="2 3">
    <name type="scientific">Streptococcus himalayensis</name>
    <dbReference type="NCBI Taxonomy" id="1888195"/>
    <lineage>
        <taxon>Bacteria</taxon>
        <taxon>Bacillati</taxon>
        <taxon>Bacillota</taxon>
        <taxon>Bacilli</taxon>
        <taxon>Lactobacillales</taxon>
        <taxon>Streptococcaceae</taxon>
        <taxon>Streptococcus</taxon>
    </lineage>
</organism>
<accession>A0A917EF34</accession>
<sequence>MESSYILKAIALAALVTWLPRVIPFVLVKYRGLPDLVMRFLRFLPVTIIFVLILSSLTQGSVGHFPSFKWVDIFAAIPTLYVAFRYRNLLGSVIFGVVLLALLRFLW</sequence>
<dbReference type="EMBL" id="BMJN01000027">
    <property type="protein sequence ID" value="GGE34796.1"/>
    <property type="molecule type" value="Genomic_DNA"/>
</dbReference>
<reference evidence="2" key="2">
    <citation type="submission" date="2020-09" db="EMBL/GenBank/DDBJ databases">
        <authorList>
            <person name="Sun Q."/>
            <person name="Zhou Y."/>
        </authorList>
    </citation>
    <scope>NUCLEOTIDE SEQUENCE</scope>
    <source>
        <strain evidence="2">CGMCC 1.15533</strain>
    </source>
</reference>
<evidence type="ECO:0000313" key="3">
    <source>
        <dbReference type="Proteomes" id="UP000660801"/>
    </source>
</evidence>
<dbReference type="RefSeq" id="WP_068990564.1">
    <property type="nucleotide sequence ID" value="NZ_BMJN01000027.1"/>
</dbReference>
<feature type="transmembrane region" description="Helical" evidence="1">
    <location>
        <begin position="40"/>
        <end position="61"/>
    </location>
</feature>
<dbReference type="InterPro" id="IPR008407">
    <property type="entry name" value="Brnchd-chn_aa_trnsp_AzlD"/>
</dbReference>
<evidence type="ECO:0000313" key="2">
    <source>
        <dbReference type="EMBL" id="GGE34796.1"/>
    </source>
</evidence>
<keyword evidence="1" id="KW-0472">Membrane</keyword>
<dbReference type="Proteomes" id="UP000660801">
    <property type="component" value="Unassembled WGS sequence"/>
</dbReference>
<comment type="caution">
    <text evidence="2">The sequence shown here is derived from an EMBL/GenBank/DDBJ whole genome shotgun (WGS) entry which is preliminary data.</text>
</comment>
<dbReference type="Pfam" id="PF05437">
    <property type="entry name" value="AzlD"/>
    <property type="match status" value="1"/>
</dbReference>
<gene>
    <name evidence="2" type="ORF">GCM10011510_15200</name>
</gene>
<name>A0A917EF34_9STRE</name>
<keyword evidence="1" id="KW-0812">Transmembrane</keyword>
<dbReference type="OrthoDB" id="7870017at2"/>
<keyword evidence="3" id="KW-1185">Reference proteome</keyword>
<reference evidence="2" key="1">
    <citation type="journal article" date="2014" name="Int. J. Syst. Evol. Microbiol.">
        <title>Complete genome sequence of Corynebacterium casei LMG S-19264T (=DSM 44701T), isolated from a smear-ripened cheese.</title>
        <authorList>
            <consortium name="US DOE Joint Genome Institute (JGI-PGF)"/>
            <person name="Walter F."/>
            <person name="Albersmeier A."/>
            <person name="Kalinowski J."/>
            <person name="Ruckert C."/>
        </authorList>
    </citation>
    <scope>NUCLEOTIDE SEQUENCE</scope>
    <source>
        <strain evidence="2">CGMCC 1.15533</strain>
    </source>
</reference>
<protein>
    <submittedName>
        <fullName evidence="2">Branched-chain amino acid permease</fullName>
    </submittedName>
</protein>
<feature type="transmembrane region" description="Helical" evidence="1">
    <location>
        <begin position="6"/>
        <end position="28"/>
    </location>
</feature>
<dbReference type="AlphaFoldDB" id="A0A917EF34"/>
<keyword evidence="1" id="KW-1133">Transmembrane helix</keyword>
<evidence type="ECO:0000256" key="1">
    <source>
        <dbReference type="SAM" id="Phobius"/>
    </source>
</evidence>
<feature type="transmembrane region" description="Helical" evidence="1">
    <location>
        <begin position="89"/>
        <end position="106"/>
    </location>
</feature>
<proteinExistence type="predicted"/>